<evidence type="ECO:0000313" key="3">
    <source>
        <dbReference type="Proteomes" id="UP000193144"/>
    </source>
</evidence>
<dbReference type="OrthoDB" id="2922289at2759"/>
<name>A0A1Y1YPP3_9PLEO</name>
<dbReference type="PANTHER" id="PTHR40788:SF1">
    <property type="entry name" value="IPA PROTEIN"/>
    <property type="match status" value="1"/>
</dbReference>
<dbReference type="InterPro" id="IPR012933">
    <property type="entry name" value="HicA_mRNA_interferase"/>
</dbReference>
<protein>
    <submittedName>
        <fullName evidence="2">Uncharacterized protein</fullName>
    </submittedName>
</protein>
<dbReference type="EMBL" id="MCFA01000190">
    <property type="protein sequence ID" value="ORX99972.1"/>
    <property type="molecule type" value="Genomic_DNA"/>
</dbReference>
<dbReference type="AlphaFoldDB" id="A0A1Y1YPP3"/>
<reference evidence="2 3" key="1">
    <citation type="submission" date="2016-07" db="EMBL/GenBank/DDBJ databases">
        <title>Pervasive Adenine N6-methylation of Active Genes in Fungi.</title>
        <authorList>
            <consortium name="DOE Joint Genome Institute"/>
            <person name="Mondo S.J."/>
            <person name="Dannebaum R.O."/>
            <person name="Kuo R.C."/>
            <person name="Labutti K."/>
            <person name="Haridas S."/>
            <person name="Kuo A."/>
            <person name="Salamov A."/>
            <person name="Ahrendt S.R."/>
            <person name="Lipzen A."/>
            <person name="Sullivan W."/>
            <person name="Andreopoulos W.B."/>
            <person name="Clum A."/>
            <person name="Lindquist E."/>
            <person name="Daum C."/>
            <person name="Ramamoorthy G.K."/>
            <person name="Gryganskyi A."/>
            <person name="Culley D."/>
            <person name="Magnuson J.K."/>
            <person name="James T.Y."/>
            <person name="O'Malley M.A."/>
            <person name="Stajich J.E."/>
            <person name="Spatafora J.W."/>
            <person name="Visel A."/>
            <person name="Grigoriev I.V."/>
        </authorList>
    </citation>
    <scope>NUCLEOTIDE SEQUENCE [LARGE SCALE GENOMIC DNA]</scope>
    <source>
        <strain evidence="2 3">CBS 115471</strain>
    </source>
</reference>
<comment type="caution">
    <text evidence="2">The sequence shown here is derived from an EMBL/GenBank/DDBJ whole genome shotgun (WGS) entry which is preliminary data.</text>
</comment>
<dbReference type="STRING" id="1231657.A0A1Y1YPP3"/>
<dbReference type="Proteomes" id="UP000193144">
    <property type="component" value="Unassembled WGS sequence"/>
</dbReference>
<dbReference type="GO" id="GO:0003729">
    <property type="term" value="F:mRNA binding"/>
    <property type="evidence" value="ECO:0007669"/>
    <property type="project" value="InterPro"/>
</dbReference>
<dbReference type="PANTHER" id="PTHR40788">
    <property type="entry name" value="CLR5 DOMAIN-CONTAINING PROTEIN-RELATED"/>
    <property type="match status" value="1"/>
</dbReference>
<evidence type="ECO:0000313" key="2">
    <source>
        <dbReference type="EMBL" id="ORX99972.1"/>
    </source>
</evidence>
<gene>
    <name evidence="2" type="ORF">BCR34DRAFT_576209</name>
</gene>
<sequence length="820" mass="94366">MVHLKLLSWDGVNPPVYEISKNNICQPPCSCTDCQLGYYMEKQQYNPSTTYMERVPDNEAKSRAKTFVQEALEARDFIKGRLKGHADLLMNRWKKKSQVKRAELLREAAWWLDEEQWIVPRYGYMPERRLAHARERVRRLQLLLPWLNIEVLKANPAVLLALLHYRTVFPPQDWATFDSRQHGLSWTMGWLNVDFSSKCIVMHGPQYGSVIAWDGPSHHRGDILGYPRAILILEAQSLLLTFLRNVTDKLLQGIDESQPPQTQKWSNFLMTGFRRTGEIESWAPYPNQAFSPPPNLNFDYLISLAQTRLDSMNDHLVGLQNDPKYFRYYIKSLLGSSLFKVIKKDEAAGCLVRLIFHEIQSYHWWKFVEIEFQHAQKTHIRFRDNVYCGQALPRPYDRALGALELFLVNQVILRATLVGELLPLSSGFAEYWTLSRSPTDVRVMEAKLKTPVNTVEHFREDPLHWCLAQMQGKPDDLQLFDHAFLFAFLQDHLAKSSPKELSRIDASLMHALSDLSTAHEMLVSVRLHRPQNAIRSIDDCKVTEQRESWKEYRHEHHHPTMQEMSKLGTNLMARFYKVGAPSGPRNLVWLKKAQESRAAQESFWAGMRKIFERRYAGSTLTEQELSGLLQILSISSTPEYLEAVQEEERRFQTEASETNQTLESFIPSDKESVAGPKLQLPLLTAKDKKKTRPQGATEKPKHGDDLAVESIPPHEPELKPIVSTKRALHVFSLMFSDSKEDASRSVIWNDFVQAMTDVGFSARNSGGSAVLFDHVHEGGKIVFHRPHPVAEIDPIMLRSMGKRMAKWFGWSGERFVLEGA</sequence>
<organism evidence="2 3">
    <name type="scientific">Clohesyomyces aquaticus</name>
    <dbReference type="NCBI Taxonomy" id="1231657"/>
    <lineage>
        <taxon>Eukaryota</taxon>
        <taxon>Fungi</taxon>
        <taxon>Dikarya</taxon>
        <taxon>Ascomycota</taxon>
        <taxon>Pezizomycotina</taxon>
        <taxon>Dothideomycetes</taxon>
        <taxon>Pleosporomycetidae</taxon>
        <taxon>Pleosporales</taxon>
        <taxon>Lindgomycetaceae</taxon>
        <taxon>Clohesyomyces</taxon>
    </lineage>
</organism>
<dbReference type="Pfam" id="PF07927">
    <property type="entry name" value="HicA_toxin"/>
    <property type="match status" value="1"/>
</dbReference>
<feature type="region of interest" description="Disordered" evidence="1">
    <location>
        <begin position="677"/>
        <end position="717"/>
    </location>
</feature>
<proteinExistence type="predicted"/>
<evidence type="ECO:0000256" key="1">
    <source>
        <dbReference type="SAM" id="MobiDB-lite"/>
    </source>
</evidence>
<accession>A0A1Y1YPP3</accession>
<keyword evidence="3" id="KW-1185">Reference proteome</keyword>